<evidence type="ECO:0000256" key="3">
    <source>
        <dbReference type="ARBA" id="ARBA00022692"/>
    </source>
</evidence>
<feature type="transmembrane region" description="Helical" evidence="6">
    <location>
        <begin position="60"/>
        <end position="79"/>
    </location>
</feature>
<comment type="similarity">
    <text evidence="2">Belongs to the plant DMP1 protein family.</text>
</comment>
<dbReference type="PANTHER" id="PTHR31621">
    <property type="entry name" value="PROTEIN DMP3"/>
    <property type="match status" value="1"/>
</dbReference>
<feature type="transmembrane region" description="Helical" evidence="6">
    <location>
        <begin position="31"/>
        <end position="48"/>
    </location>
</feature>
<dbReference type="EMBL" id="OIVN01006254">
    <property type="protein sequence ID" value="SPD28993.1"/>
    <property type="molecule type" value="Genomic_DNA"/>
</dbReference>
<dbReference type="GO" id="GO:0016020">
    <property type="term" value="C:membrane"/>
    <property type="evidence" value="ECO:0007669"/>
    <property type="project" value="UniProtKB-SubCell"/>
</dbReference>
<dbReference type="GO" id="GO:0005737">
    <property type="term" value="C:cytoplasm"/>
    <property type="evidence" value="ECO:0007669"/>
    <property type="project" value="UniProtKB-ARBA"/>
</dbReference>
<protein>
    <recommendedName>
        <fullName evidence="8">DUF679 domain-containing protein</fullName>
    </recommendedName>
</protein>
<evidence type="ECO:0008006" key="8">
    <source>
        <dbReference type="Google" id="ProtNLM"/>
    </source>
</evidence>
<organism evidence="7">
    <name type="scientific">Fagus sylvatica</name>
    <name type="common">Beechnut</name>
    <dbReference type="NCBI Taxonomy" id="28930"/>
    <lineage>
        <taxon>Eukaryota</taxon>
        <taxon>Viridiplantae</taxon>
        <taxon>Streptophyta</taxon>
        <taxon>Embryophyta</taxon>
        <taxon>Tracheophyta</taxon>
        <taxon>Spermatophyta</taxon>
        <taxon>Magnoliopsida</taxon>
        <taxon>eudicotyledons</taxon>
        <taxon>Gunneridae</taxon>
        <taxon>Pentapetalae</taxon>
        <taxon>rosids</taxon>
        <taxon>fabids</taxon>
        <taxon>Fagales</taxon>
        <taxon>Fagaceae</taxon>
        <taxon>Fagus</taxon>
    </lineage>
</organism>
<keyword evidence="5 6" id="KW-0472">Membrane</keyword>
<dbReference type="AlphaFoldDB" id="A0A2N9IXW4"/>
<evidence type="ECO:0000256" key="1">
    <source>
        <dbReference type="ARBA" id="ARBA00004141"/>
    </source>
</evidence>
<feature type="transmembrane region" description="Helical" evidence="6">
    <location>
        <begin position="118"/>
        <end position="134"/>
    </location>
</feature>
<dbReference type="InterPro" id="IPR007770">
    <property type="entry name" value="DMP"/>
</dbReference>
<sequence>MASTSTSLFSQTTTQDNLDTTLSWLEKLNRLLPTGMLFLYQILSPVLSNAGQCSKTIHKYLTATLVSLCFLFCFISSFTDSYYDNGKTYYGFPTRKGNLWPWPKNNKYTGKKLDFRDFIHGVFAVIVFGVVVALDRNTVGCFYPGSESSQSTLLELLPPIVGAVSSMVFLMFPNNRHGIGYNTSRKSSNDKPGDDDKVNVVAVHHDKVPVHALSPLSSVEALGGGATAWRGSRRGGVDGVGLAVEGPTTWISWWRG</sequence>
<proteinExistence type="inferred from homology"/>
<keyword evidence="4 6" id="KW-1133">Transmembrane helix</keyword>
<accession>A0A2N9IXW4</accession>
<dbReference type="PANTHER" id="PTHR31621:SF66">
    <property type="entry name" value="PROTEIN DMP2"/>
    <property type="match status" value="1"/>
</dbReference>
<comment type="subcellular location">
    <subcellularLocation>
        <location evidence="1">Membrane</location>
        <topology evidence="1">Multi-pass membrane protein</topology>
    </subcellularLocation>
</comment>
<evidence type="ECO:0000256" key="5">
    <source>
        <dbReference type="ARBA" id="ARBA00023136"/>
    </source>
</evidence>
<evidence type="ECO:0000256" key="2">
    <source>
        <dbReference type="ARBA" id="ARBA00008707"/>
    </source>
</evidence>
<evidence type="ECO:0000313" key="7">
    <source>
        <dbReference type="EMBL" id="SPD28993.1"/>
    </source>
</evidence>
<name>A0A2N9IXW4_FAGSY</name>
<evidence type="ECO:0000256" key="6">
    <source>
        <dbReference type="SAM" id="Phobius"/>
    </source>
</evidence>
<keyword evidence="3 6" id="KW-0812">Transmembrane</keyword>
<reference evidence="7" key="1">
    <citation type="submission" date="2018-02" db="EMBL/GenBank/DDBJ databases">
        <authorList>
            <person name="Cohen D.B."/>
            <person name="Kent A.D."/>
        </authorList>
    </citation>
    <scope>NUCLEOTIDE SEQUENCE</scope>
</reference>
<dbReference type="Pfam" id="PF05078">
    <property type="entry name" value="DUF679"/>
    <property type="match status" value="1"/>
</dbReference>
<dbReference type="GO" id="GO:0010256">
    <property type="term" value="P:endomembrane system organization"/>
    <property type="evidence" value="ECO:0007669"/>
    <property type="project" value="TreeGrafter"/>
</dbReference>
<gene>
    <name evidence="7" type="ORF">FSB_LOCUS56875</name>
</gene>
<evidence type="ECO:0000256" key="4">
    <source>
        <dbReference type="ARBA" id="ARBA00022989"/>
    </source>
</evidence>